<dbReference type="AlphaFoldDB" id="A0A645GWM0"/>
<reference evidence="11" key="1">
    <citation type="submission" date="2019-08" db="EMBL/GenBank/DDBJ databases">
        <authorList>
            <person name="Kucharzyk K."/>
            <person name="Murdoch R.W."/>
            <person name="Higgins S."/>
            <person name="Loffler F."/>
        </authorList>
    </citation>
    <scope>NUCLEOTIDE SEQUENCE</scope>
</reference>
<keyword evidence="9" id="KW-0067">ATP-binding</keyword>
<dbReference type="GO" id="GO:0009398">
    <property type="term" value="P:FMN biosynthetic process"/>
    <property type="evidence" value="ECO:0007669"/>
    <property type="project" value="TreeGrafter"/>
</dbReference>
<name>A0A645GWM0_9ZZZZ</name>
<evidence type="ECO:0000256" key="1">
    <source>
        <dbReference type="ARBA" id="ARBA00004726"/>
    </source>
</evidence>
<dbReference type="InterPro" id="IPR015865">
    <property type="entry name" value="Riboflavin_kinase_bac/euk"/>
</dbReference>
<evidence type="ECO:0000259" key="10">
    <source>
        <dbReference type="SMART" id="SM00904"/>
    </source>
</evidence>
<keyword evidence="5" id="KW-0808">Transferase</keyword>
<dbReference type="InterPro" id="IPR014729">
    <property type="entry name" value="Rossmann-like_a/b/a_fold"/>
</dbReference>
<sequence length="229" mass="25208">MVTVDFTREFASLSPTEFLKRCLFSGPVAIRGICVGRKWRFGAHAGGDSRFLEHKAEEKGFHFSAVDELCTERGTVISSTAIRSAISKGNLREAEAMLGHRYSLFGTVEKGYRIAYGKLGSPTANLKISAGVLPLFGVYAAFAHLNGRRFPAAVNIGTSPTFRNQYGDIAPRLEVHILEGFKADLYGHSMELELVEFIRPELAFDNPEELKQQIAKDIGQIAGILREGN</sequence>
<evidence type="ECO:0000256" key="8">
    <source>
        <dbReference type="ARBA" id="ARBA00022827"/>
    </source>
</evidence>
<dbReference type="PANTHER" id="PTHR22749">
    <property type="entry name" value="RIBOFLAVIN KINASE/FMN ADENYLYLTRANSFERASE"/>
    <property type="match status" value="1"/>
</dbReference>
<organism evidence="11">
    <name type="scientific">bioreactor metagenome</name>
    <dbReference type="NCBI Taxonomy" id="1076179"/>
    <lineage>
        <taxon>unclassified sequences</taxon>
        <taxon>metagenomes</taxon>
        <taxon>ecological metagenomes</taxon>
    </lineage>
</organism>
<keyword evidence="7" id="KW-0547">Nucleotide-binding</keyword>
<accession>A0A645GWM0</accession>
<keyword evidence="8" id="KW-0274">FAD</keyword>
<evidence type="ECO:0000256" key="6">
    <source>
        <dbReference type="ARBA" id="ARBA00022695"/>
    </source>
</evidence>
<evidence type="ECO:0000256" key="4">
    <source>
        <dbReference type="ARBA" id="ARBA00022643"/>
    </source>
</evidence>
<dbReference type="InterPro" id="IPR023468">
    <property type="entry name" value="Riboflavin_kinase"/>
</dbReference>
<dbReference type="SUPFAM" id="SSF52374">
    <property type="entry name" value="Nucleotidylyl transferase"/>
    <property type="match status" value="1"/>
</dbReference>
<evidence type="ECO:0000256" key="7">
    <source>
        <dbReference type="ARBA" id="ARBA00022741"/>
    </source>
</evidence>
<keyword evidence="3" id="KW-0285">Flavoprotein</keyword>
<keyword evidence="4" id="KW-0288">FMN</keyword>
<dbReference type="SUPFAM" id="SSF82114">
    <property type="entry name" value="Riboflavin kinase-like"/>
    <property type="match status" value="1"/>
</dbReference>
<gene>
    <name evidence="11" type="primary">ribF_38</name>
    <name evidence="11" type="ORF">SDC9_177627</name>
</gene>
<dbReference type="GO" id="GO:0005524">
    <property type="term" value="F:ATP binding"/>
    <property type="evidence" value="ECO:0007669"/>
    <property type="project" value="UniProtKB-KW"/>
</dbReference>
<protein>
    <submittedName>
        <fullName evidence="11">Riboflavin biosynthesis protein RibF</fullName>
    </submittedName>
</protein>
<dbReference type="Pfam" id="PF01687">
    <property type="entry name" value="Flavokinase"/>
    <property type="match status" value="1"/>
</dbReference>
<proteinExistence type="inferred from homology"/>
<comment type="caution">
    <text evidence="11">The sequence shown here is derived from an EMBL/GenBank/DDBJ whole genome shotgun (WGS) entry which is preliminary data.</text>
</comment>
<evidence type="ECO:0000256" key="9">
    <source>
        <dbReference type="ARBA" id="ARBA00022840"/>
    </source>
</evidence>
<dbReference type="EMBL" id="VSSQ01081182">
    <property type="protein sequence ID" value="MPN30169.1"/>
    <property type="molecule type" value="Genomic_DNA"/>
</dbReference>
<evidence type="ECO:0000256" key="2">
    <source>
        <dbReference type="ARBA" id="ARBA00010214"/>
    </source>
</evidence>
<dbReference type="InterPro" id="IPR023465">
    <property type="entry name" value="Riboflavin_kinase_dom_sf"/>
</dbReference>
<dbReference type="GO" id="GO:0003919">
    <property type="term" value="F:FMN adenylyltransferase activity"/>
    <property type="evidence" value="ECO:0007669"/>
    <property type="project" value="InterPro"/>
</dbReference>
<dbReference type="GO" id="GO:0008531">
    <property type="term" value="F:riboflavin kinase activity"/>
    <property type="evidence" value="ECO:0007669"/>
    <property type="project" value="InterPro"/>
</dbReference>
<dbReference type="SMART" id="SM00904">
    <property type="entry name" value="Flavokinase"/>
    <property type="match status" value="1"/>
</dbReference>
<dbReference type="GO" id="GO:0006747">
    <property type="term" value="P:FAD biosynthetic process"/>
    <property type="evidence" value="ECO:0007669"/>
    <property type="project" value="UniProtKB-UniPathway"/>
</dbReference>
<evidence type="ECO:0000256" key="3">
    <source>
        <dbReference type="ARBA" id="ARBA00022630"/>
    </source>
</evidence>
<dbReference type="GO" id="GO:0009231">
    <property type="term" value="P:riboflavin biosynthetic process"/>
    <property type="evidence" value="ECO:0007669"/>
    <property type="project" value="InterPro"/>
</dbReference>
<comment type="similarity">
    <text evidence="2">Belongs to the RibF family.</text>
</comment>
<dbReference type="InterPro" id="IPR015864">
    <property type="entry name" value="FAD_synthase"/>
</dbReference>
<dbReference type="Gene3D" id="3.40.50.620">
    <property type="entry name" value="HUPs"/>
    <property type="match status" value="1"/>
</dbReference>
<dbReference type="PANTHER" id="PTHR22749:SF6">
    <property type="entry name" value="RIBOFLAVIN KINASE"/>
    <property type="match status" value="1"/>
</dbReference>
<evidence type="ECO:0000313" key="11">
    <source>
        <dbReference type="EMBL" id="MPN30169.1"/>
    </source>
</evidence>
<dbReference type="Pfam" id="PF06574">
    <property type="entry name" value="FAD_syn"/>
    <property type="match status" value="1"/>
</dbReference>
<keyword evidence="6" id="KW-0548">Nucleotidyltransferase</keyword>
<dbReference type="Gene3D" id="2.40.30.30">
    <property type="entry name" value="Riboflavin kinase-like"/>
    <property type="match status" value="1"/>
</dbReference>
<feature type="domain" description="Riboflavin kinase" evidence="10">
    <location>
        <begin position="97"/>
        <end position="226"/>
    </location>
</feature>
<comment type="pathway">
    <text evidence="1">Cofactor biosynthesis; FAD biosynthesis; FAD from FMN: step 1/1.</text>
</comment>
<evidence type="ECO:0000256" key="5">
    <source>
        <dbReference type="ARBA" id="ARBA00022679"/>
    </source>
</evidence>
<dbReference type="UniPathway" id="UPA00277">
    <property type="reaction ID" value="UER00407"/>
</dbReference>